<evidence type="ECO:0000313" key="3">
    <source>
        <dbReference type="Proteomes" id="UP000183810"/>
    </source>
</evidence>
<keyword evidence="3" id="KW-1185">Reference proteome</keyword>
<dbReference type="Pfam" id="PF01243">
    <property type="entry name" value="PNPOx_N"/>
    <property type="match status" value="1"/>
</dbReference>
<evidence type="ECO:0000313" key="2">
    <source>
        <dbReference type="EMBL" id="APE35512.1"/>
    </source>
</evidence>
<dbReference type="Proteomes" id="UP000183810">
    <property type="component" value="Chromosome"/>
</dbReference>
<accession>A0A1J0VTY3</accession>
<organism evidence="2 3">
    <name type="scientific">Nocardia mangyaensis</name>
    <dbReference type="NCBI Taxonomy" id="2213200"/>
    <lineage>
        <taxon>Bacteria</taxon>
        <taxon>Bacillati</taxon>
        <taxon>Actinomycetota</taxon>
        <taxon>Actinomycetes</taxon>
        <taxon>Mycobacteriales</taxon>
        <taxon>Nocardiaceae</taxon>
        <taxon>Nocardia</taxon>
    </lineage>
</organism>
<dbReference type="OrthoDB" id="3382273at2"/>
<dbReference type="InterPro" id="IPR011576">
    <property type="entry name" value="Pyridox_Oxase_N"/>
</dbReference>
<dbReference type="InterPro" id="IPR012349">
    <property type="entry name" value="Split_barrel_FMN-bd"/>
</dbReference>
<reference evidence="2" key="1">
    <citation type="submission" date="2016-11" db="EMBL/GenBank/DDBJ databases">
        <authorList>
            <person name="Jaros S."/>
            <person name="Januszkiewicz K."/>
            <person name="Wedrychowicz H."/>
        </authorList>
    </citation>
    <scope>NUCLEOTIDE SEQUENCE [LARGE SCALE GENOMIC DNA]</scope>
    <source>
        <strain evidence="2">Y48</strain>
    </source>
</reference>
<dbReference type="EMBL" id="CP018082">
    <property type="protein sequence ID" value="APE35512.1"/>
    <property type="molecule type" value="Genomic_DNA"/>
</dbReference>
<dbReference type="RefSeq" id="WP_071928700.1">
    <property type="nucleotide sequence ID" value="NZ_CP018082.1"/>
</dbReference>
<dbReference type="AlphaFoldDB" id="A0A1J0VTY3"/>
<dbReference type="SUPFAM" id="SSF50475">
    <property type="entry name" value="FMN-binding split barrel"/>
    <property type="match status" value="1"/>
</dbReference>
<dbReference type="Gene3D" id="2.30.110.10">
    <property type="entry name" value="Electron Transport, Fmn-binding Protein, Chain A"/>
    <property type="match status" value="1"/>
</dbReference>
<sequence>MNTRNRAQVHTFADIKPDFDAIVGSINYATMTTVDAMGRPRSRVLIPVWETDSDQPVGWLGTYRTPVKEAHIAGNPHVTFSYWSPAQNTVAVDTVAAWTDDPDTRAQVWDLYRRGSPPGAGYDPGQFWRGPEDPEFQVLRLEPWRVQVLRRRDLVSGVPARIWRAPRRGD</sequence>
<protein>
    <submittedName>
        <fullName evidence="2">Pyridoxamine 5'-phosphate oxidase</fullName>
    </submittedName>
</protein>
<gene>
    <name evidence="2" type="ORF">BOX37_17905</name>
</gene>
<name>A0A1J0VTY3_9NOCA</name>
<proteinExistence type="predicted"/>
<evidence type="ECO:0000259" key="1">
    <source>
        <dbReference type="Pfam" id="PF01243"/>
    </source>
</evidence>
<dbReference type="KEGG" id="nsl:BOX37_17905"/>
<feature type="domain" description="Pyridoxamine 5'-phosphate oxidase N-terminal" evidence="1">
    <location>
        <begin position="16"/>
        <end position="147"/>
    </location>
</feature>